<keyword evidence="2" id="KW-1185">Reference proteome</keyword>
<organism evidence="1 2">
    <name type="scientific">Effrenium voratum</name>
    <dbReference type="NCBI Taxonomy" id="2562239"/>
    <lineage>
        <taxon>Eukaryota</taxon>
        <taxon>Sar</taxon>
        <taxon>Alveolata</taxon>
        <taxon>Dinophyceae</taxon>
        <taxon>Suessiales</taxon>
        <taxon>Symbiodiniaceae</taxon>
        <taxon>Effrenium</taxon>
    </lineage>
</organism>
<gene>
    <name evidence="1" type="ORF">EVOR1521_LOCUS5440</name>
</gene>
<dbReference type="AlphaFoldDB" id="A0AA36MRC4"/>
<reference evidence="1" key="1">
    <citation type="submission" date="2023-08" db="EMBL/GenBank/DDBJ databases">
        <authorList>
            <person name="Chen Y."/>
            <person name="Shah S."/>
            <person name="Dougan E. K."/>
            <person name="Thang M."/>
            <person name="Chan C."/>
        </authorList>
    </citation>
    <scope>NUCLEOTIDE SEQUENCE</scope>
</reference>
<evidence type="ECO:0000313" key="1">
    <source>
        <dbReference type="EMBL" id="CAJ1376352.1"/>
    </source>
</evidence>
<name>A0AA36MRC4_9DINO</name>
<dbReference type="EMBL" id="CAUJNA010000386">
    <property type="protein sequence ID" value="CAJ1376352.1"/>
    <property type="molecule type" value="Genomic_DNA"/>
</dbReference>
<comment type="caution">
    <text evidence="1">The sequence shown here is derived from an EMBL/GenBank/DDBJ whole genome shotgun (WGS) entry which is preliminary data.</text>
</comment>
<dbReference type="Proteomes" id="UP001178507">
    <property type="component" value="Unassembled WGS sequence"/>
</dbReference>
<proteinExistence type="predicted"/>
<sequence length="192" mass="21935">MTTKDALSDETMMKLDWNYLGVLTYSMAYDFLVRGCHVLGKGEKMSKEIFSSDFAMQRLVCMATWDLDRMMDKKVDEPLTGAADAAFKHYCSCYPGGKPTYNLKLAKQDEKLFKKGGFEMTAGPYSHSVCQVCYNHSRYLELWGSAECTNHIPFQLSEKLLKRHHPDMDMKPCILPWLCEPGKMRGKGFLAI</sequence>
<evidence type="ECO:0000313" key="2">
    <source>
        <dbReference type="Proteomes" id="UP001178507"/>
    </source>
</evidence>
<protein>
    <submittedName>
        <fullName evidence="1">Uncharacterized protein</fullName>
    </submittedName>
</protein>
<accession>A0AA36MRC4</accession>